<sequence length="118" mass="11999">MRTVSACAGEVRATADAAEQTAATVSAARRAEDLLGNGIPPGTCVGAGTRVVRGTVEGRDLCGGGDARRKYSEQMSAGFLRASISCVLRPLVKVSAMYAWGPGDEPGGMGGNPSRLSV</sequence>
<reference evidence="2" key="1">
    <citation type="journal article" date="2019" name="Int. J. Syst. Evol. Microbiol.">
        <title>The Global Catalogue of Microorganisms (GCM) 10K type strain sequencing project: providing services to taxonomists for standard genome sequencing and annotation.</title>
        <authorList>
            <consortium name="The Broad Institute Genomics Platform"/>
            <consortium name="The Broad Institute Genome Sequencing Center for Infectious Disease"/>
            <person name="Wu L."/>
            <person name="Ma J."/>
        </authorList>
    </citation>
    <scope>NUCLEOTIDE SEQUENCE [LARGE SCALE GENOMIC DNA]</scope>
    <source>
        <strain evidence="2">JCM 17138</strain>
    </source>
</reference>
<dbReference type="Proteomes" id="UP001501009">
    <property type="component" value="Unassembled WGS sequence"/>
</dbReference>
<protein>
    <submittedName>
        <fullName evidence="1">Uncharacterized protein</fullName>
    </submittedName>
</protein>
<gene>
    <name evidence="1" type="ORF">GCM10022403_028440</name>
</gene>
<accession>A0ABP7HIR7</accession>
<keyword evidence="2" id="KW-1185">Reference proteome</keyword>
<evidence type="ECO:0000313" key="2">
    <source>
        <dbReference type="Proteomes" id="UP001501009"/>
    </source>
</evidence>
<comment type="caution">
    <text evidence="1">The sequence shown here is derived from an EMBL/GenBank/DDBJ whole genome shotgun (WGS) entry which is preliminary data.</text>
</comment>
<organism evidence="1 2">
    <name type="scientific">Streptomyces coacervatus</name>
    <dbReference type="NCBI Taxonomy" id="647381"/>
    <lineage>
        <taxon>Bacteria</taxon>
        <taxon>Bacillati</taxon>
        <taxon>Actinomycetota</taxon>
        <taxon>Actinomycetes</taxon>
        <taxon>Kitasatosporales</taxon>
        <taxon>Streptomycetaceae</taxon>
        <taxon>Streptomyces</taxon>
    </lineage>
</organism>
<name>A0ABP7HIR7_9ACTN</name>
<dbReference type="EMBL" id="BAABDE010000013">
    <property type="protein sequence ID" value="GAA3792777.1"/>
    <property type="molecule type" value="Genomic_DNA"/>
</dbReference>
<evidence type="ECO:0000313" key="1">
    <source>
        <dbReference type="EMBL" id="GAA3792777.1"/>
    </source>
</evidence>
<proteinExistence type="predicted"/>